<keyword evidence="4 7" id="KW-0812">Transmembrane</keyword>
<evidence type="ECO:0000259" key="8">
    <source>
        <dbReference type="PROSITE" id="PS50928"/>
    </source>
</evidence>
<feature type="transmembrane region" description="Helical" evidence="7">
    <location>
        <begin position="224"/>
        <end position="244"/>
    </location>
</feature>
<feature type="transmembrane region" description="Helical" evidence="7">
    <location>
        <begin position="12"/>
        <end position="29"/>
    </location>
</feature>
<evidence type="ECO:0000313" key="10">
    <source>
        <dbReference type="Proteomes" id="UP001499882"/>
    </source>
</evidence>
<keyword evidence="3" id="KW-1003">Cell membrane</keyword>
<keyword evidence="6 7" id="KW-0472">Membrane</keyword>
<dbReference type="SUPFAM" id="SSF161098">
    <property type="entry name" value="MetI-like"/>
    <property type="match status" value="1"/>
</dbReference>
<reference evidence="10" key="1">
    <citation type="journal article" date="2019" name="Int. J. Syst. Evol. Microbiol.">
        <title>The Global Catalogue of Microorganisms (GCM) 10K type strain sequencing project: providing services to taxonomists for standard genome sequencing and annotation.</title>
        <authorList>
            <consortium name="The Broad Institute Genomics Platform"/>
            <consortium name="The Broad Institute Genome Sequencing Center for Infectious Disease"/>
            <person name="Wu L."/>
            <person name="Ma J."/>
        </authorList>
    </citation>
    <scope>NUCLEOTIDE SEQUENCE [LARGE SCALE GENOMIC DNA]</scope>
    <source>
        <strain evidence="10">JCM 18532</strain>
    </source>
</reference>
<keyword evidence="10" id="KW-1185">Reference proteome</keyword>
<accession>A0ABP8YJU4</accession>
<feature type="domain" description="ABC transmembrane type-1" evidence="8">
    <location>
        <begin position="61"/>
        <end position="242"/>
    </location>
</feature>
<dbReference type="PROSITE" id="PS50928">
    <property type="entry name" value="ABC_TM1"/>
    <property type="match status" value="1"/>
</dbReference>
<feature type="transmembrane region" description="Helical" evidence="7">
    <location>
        <begin position="127"/>
        <end position="146"/>
    </location>
</feature>
<dbReference type="InterPro" id="IPR035906">
    <property type="entry name" value="MetI-like_sf"/>
</dbReference>
<comment type="similarity">
    <text evidence="7">Belongs to the binding-protein-dependent transport system permease family.</text>
</comment>
<proteinExistence type="inferred from homology"/>
<dbReference type="PANTHER" id="PTHR30151:SF0">
    <property type="entry name" value="ABC TRANSPORTER PERMEASE PROTEIN MJ0413-RELATED"/>
    <property type="match status" value="1"/>
</dbReference>
<protein>
    <submittedName>
        <fullName evidence="9">ABC transporter permease</fullName>
    </submittedName>
</protein>
<dbReference type="PANTHER" id="PTHR30151">
    <property type="entry name" value="ALKANE SULFONATE ABC TRANSPORTER-RELATED, MEMBRANE SUBUNIT"/>
    <property type="match status" value="1"/>
</dbReference>
<comment type="caution">
    <text evidence="9">The sequence shown here is derived from an EMBL/GenBank/DDBJ whole genome shotgun (WGS) entry which is preliminary data.</text>
</comment>
<evidence type="ECO:0000313" key="9">
    <source>
        <dbReference type="EMBL" id="GAA4731005.1"/>
    </source>
</evidence>
<organism evidence="9 10">
    <name type="scientific">Nocardioides endophyticus</name>
    <dbReference type="NCBI Taxonomy" id="1353775"/>
    <lineage>
        <taxon>Bacteria</taxon>
        <taxon>Bacillati</taxon>
        <taxon>Actinomycetota</taxon>
        <taxon>Actinomycetes</taxon>
        <taxon>Propionibacteriales</taxon>
        <taxon>Nocardioidaceae</taxon>
        <taxon>Nocardioides</taxon>
    </lineage>
</organism>
<dbReference type="Pfam" id="PF00528">
    <property type="entry name" value="BPD_transp_1"/>
    <property type="match status" value="1"/>
</dbReference>
<dbReference type="Proteomes" id="UP001499882">
    <property type="component" value="Unassembled WGS sequence"/>
</dbReference>
<feature type="transmembrane region" description="Helical" evidence="7">
    <location>
        <begin position="102"/>
        <end position="121"/>
    </location>
</feature>
<evidence type="ECO:0000256" key="6">
    <source>
        <dbReference type="ARBA" id="ARBA00023136"/>
    </source>
</evidence>
<dbReference type="EMBL" id="BAABKN010000009">
    <property type="protein sequence ID" value="GAA4731005.1"/>
    <property type="molecule type" value="Genomic_DNA"/>
</dbReference>
<dbReference type="Gene3D" id="1.10.3720.10">
    <property type="entry name" value="MetI-like"/>
    <property type="match status" value="1"/>
</dbReference>
<name>A0ABP8YJU4_9ACTN</name>
<dbReference type="InterPro" id="IPR000515">
    <property type="entry name" value="MetI-like"/>
</dbReference>
<evidence type="ECO:0000256" key="4">
    <source>
        <dbReference type="ARBA" id="ARBA00022692"/>
    </source>
</evidence>
<evidence type="ECO:0000256" key="5">
    <source>
        <dbReference type="ARBA" id="ARBA00022989"/>
    </source>
</evidence>
<keyword evidence="5 7" id="KW-1133">Transmembrane helix</keyword>
<keyword evidence="2 7" id="KW-0813">Transport</keyword>
<feature type="transmembrane region" description="Helical" evidence="7">
    <location>
        <begin position="69"/>
        <end position="90"/>
    </location>
</feature>
<evidence type="ECO:0000256" key="1">
    <source>
        <dbReference type="ARBA" id="ARBA00004651"/>
    </source>
</evidence>
<sequence length="255" mass="28220">MMNRYVIATGRRLVPWIVPVTLLVLWEYAGRHSESIYLPPLSDVLVTLRDDWMWERTRTDLLPSLERFALGYLLGAVLGIVLGMAIGSSRRVAEYTTPTMEFLRALPAVAVLPIAVLLFGLGDGMRISIIAFGVMFPVLVNTIAGARSCRQERIDVARMYGLSRLQVVRRVVLPSAIPMISAGLRVGLPIALIMMVVSELVGGQNGIGFYLIQAQSLFNISGMFTALIILGVLGNVINNTYAWVENRRLHWASHL</sequence>
<dbReference type="CDD" id="cd06261">
    <property type="entry name" value="TM_PBP2"/>
    <property type="match status" value="1"/>
</dbReference>
<comment type="subcellular location">
    <subcellularLocation>
        <location evidence="1 7">Cell membrane</location>
        <topology evidence="1 7">Multi-pass membrane protein</topology>
    </subcellularLocation>
</comment>
<gene>
    <name evidence="9" type="ORF">GCM10023350_12910</name>
</gene>
<evidence type="ECO:0000256" key="3">
    <source>
        <dbReference type="ARBA" id="ARBA00022475"/>
    </source>
</evidence>
<evidence type="ECO:0000256" key="2">
    <source>
        <dbReference type="ARBA" id="ARBA00022448"/>
    </source>
</evidence>
<evidence type="ECO:0000256" key="7">
    <source>
        <dbReference type="RuleBase" id="RU363032"/>
    </source>
</evidence>
<dbReference type="RefSeq" id="WP_345525886.1">
    <property type="nucleotide sequence ID" value="NZ_BAABKN010000009.1"/>
</dbReference>